<protein>
    <submittedName>
        <fullName evidence="1">DUF6188 family protein</fullName>
    </submittedName>
</protein>
<dbReference type="InterPro" id="IPR046179">
    <property type="entry name" value="DUF6188"/>
</dbReference>
<dbReference type="EMBL" id="JBHSDK010000036">
    <property type="protein sequence ID" value="MFC4337608.1"/>
    <property type="molecule type" value="Genomic_DNA"/>
</dbReference>
<organism evidence="1 2">
    <name type="scientific">Salininema proteolyticum</name>
    <dbReference type="NCBI Taxonomy" id="1607685"/>
    <lineage>
        <taxon>Bacteria</taxon>
        <taxon>Bacillati</taxon>
        <taxon>Actinomycetota</taxon>
        <taxon>Actinomycetes</taxon>
        <taxon>Glycomycetales</taxon>
        <taxon>Glycomycetaceae</taxon>
        <taxon>Salininema</taxon>
    </lineage>
</organism>
<dbReference type="Proteomes" id="UP001595823">
    <property type="component" value="Unassembled WGS sequence"/>
</dbReference>
<name>A0ABV8U4M1_9ACTN</name>
<proteinExistence type="predicted"/>
<evidence type="ECO:0000313" key="2">
    <source>
        <dbReference type="Proteomes" id="UP001595823"/>
    </source>
</evidence>
<gene>
    <name evidence="1" type="ORF">ACFPET_20640</name>
</gene>
<dbReference type="RefSeq" id="WP_380624770.1">
    <property type="nucleotide sequence ID" value="NZ_JBHSDK010000036.1"/>
</dbReference>
<comment type="caution">
    <text evidence="1">The sequence shown here is derived from an EMBL/GenBank/DDBJ whole genome shotgun (WGS) entry which is preliminary data.</text>
</comment>
<sequence length="124" mass="13712">MIFNDLTGSSVAKIEHYLPVTMRTDTGWVIQIENDMQMSITAAGREQLNRESPELPGRLRKVVEESTVTAATMTDGVLELQFSSGIELVVEPDPEFESWNIVGPSRQRVICAPGGELVYFPGLD</sequence>
<evidence type="ECO:0000313" key="1">
    <source>
        <dbReference type="EMBL" id="MFC4337608.1"/>
    </source>
</evidence>
<reference evidence="2" key="1">
    <citation type="journal article" date="2019" name="Int. J. Syst. Evol. Microbiol.">
        <title>The Global Catalogue of Microorganisms (GCM) 10K type strain sequencing project: providing services to taxonomists for standard genome sequencing and annotation.</title>
        <authorList>
            <consortium name="The Broad Institute Genomics Platform"/>
            <consortium name="The Broad Institute Genome Sequencing Center for Infectious Disease"/>
            <person name="Wu L."/>
            <person name="Ma J."/>
        </authorList>
    </citation>
    <scope>NUCLEOTIDE SEQUENCE [LARGE SCALE GENOMIC DNA]</scope>
    <source>
        <strain evidence="2">IBRC-M 10908</strain>
    </source>
</reference>
<accession>A0ABV8U4M1</accession>
<dbReference type="Pfam" id="PF19686">
    <property type="entry name" value="DUF6188"/>
    <property type="match status" value="1"/>
</dbReference>
<keyword evidence="2" id="KW-1185">Reference proteome</keyword>